<keyword evidence="3" id="KW-1185">Reference proteome</keyword>
<sequence length="568" mass="67280">MDEATRSGLMRAQISAFEQHMEQLESTFSKGTLYKMLKLLTKKQTIELRSLTSLSQVSTLVNWEQKRLSGTIGKAKDRDMVHYFSWFLEYVEYLQELKQSFDERIFAPLCQYFYDEEDPDIKGIHSVLEGEGDVYGSNRNQTIILSKTDSIDSGVDTGLLEHSGSDYSLSAFITSPGARTGPRLGSTLEILRKDFPDLLKPYDNKELRHVALQLTRLRRRWNKLFQKDVEVEEDMLDRESVSEVNLFRDSTHFQPILRLVPDVFIKARKAAELARRWLEIDKATSRTLQTKLEQIGDIQTILERKLGYVIHGIKRKEEKLQRGSEQVQMLLKREDRSNELTFQLYGVDKTISSLQRRLRELQVEKDYIRKHLRKRVERESEEYQTYRLKYIQTRLQSKVVDRELSTKQYQRTILEEDMHMELECKPSIIRFTDKEQEKCERLEQQLEKERAEKRKIEVALVPLKSERQRLKVEVDQQKLNRFTPEENRVLQFQTRELDDVRLFTQKVRETQKGEIQRERARLVQIGRHTERTSSGENTFLESAMTDFSSRNRFFLTDGHDSETDSFWY</sequence>
<organism evidence="2 3">
    <name type="scientific">Branchiostoma lanceolatum</name>
    <name type="common">Common lancelet</name>
    <name type="synonym">Amphioxus lanceolatum</name>
    <dbReference type="NCBI Taxonomy" id="7740"/>
    <lineage>
        <taxon>Eukaryota</taxon>
        <taxon>Metazoa</taxon>
        <taxon>Chordata</taxon>
        <taxon>Cephalochordata</taxon>
        <taxon>Leptocardii</taxon>
        <taxon>Amphioxiformes</taxon>
        <taxon>Branchiostomatidae</taxon>
        <taxon>Branchiostoma</taxon>
    </lineage>
</organism>
<protein>
    <submittedName>
        <fullName evidence="2">Hypp5720 protein</fullName>
    </submittedName>
</protein>
<dbReference type="PANTHER" id="PTHR35838:SF1">
    <property type="entry name" value="TRICHOHYALIN-LIKE"/>
    <property type="match status" value="1"/>
</dbReference>
<dbReference type="OrthoDB" id="6121302at2759"/>
<dbReference type="AlphaFoldDB" id="A0A8J9YM52"/>
<accession>A0A8J9YM52</accession>
<evidence type="ECO:0000256" key="1">
    <source>
        <dbReference type="SAM" id="Coils"/>
    </source>
</evidence>
<gene>
    <name evidence="2" type="primary">Hypp5720</name>
    <name evidence="2" type="ORF">BLAG_LOCUS3498</name>
</gene>
<reference evidence="2" key="1">
    <citation type="submission" date="2022-01" db="EMBL/GenBank/DDBJ databases">
        <authorList>
            <person name="Braso-Vives M."/>
        </authorList>
    </citation>
    <scope>NUCLEOTIDE SEQUENCE</scope>
</reference>
<dbReference type="Proteomes" id="UP000838412">
    <property type="component" value="Chromosome 10"/>
</dbReference>
<name>A0A8J9YM52_BRALA</name>
<proteinExistence type="predicted"/>
<evidence type="ECO:0000313" key="3">
    <source>
        <dbReference type="Proteomes" id="UP000838412"/>
    </source>
</evidence>
<keyword evidence="1" id="KW-0175">Coiled coil</keyword>
<dbReference type="EMBL" id="OV696695">
    <property type="protein sequence ID" value="CAH1239129.1"/>
    <property type="molecule type" value="Genomic_DNA"/>
</dbReference>
<feature type="coiled-coil region" evidence="1">
    <location>
        <begin position="429"/>
        <end position="459"/>
    </location>
</feature>
<dbReference type="PANTHER" id="PTHR35838">
    <property type="entry name" value="CHROMOSOME 21, WHOLE GENOME SHOTGUN SEQUENCE"/>
    <property type="match status" value="1"/>
</dbReference>
<evidence type="ECO:0000313" key="2">
    <source>
        <dbReference type="EMBL" id="CAH1239129.1"/>
    </source>
</evidence>